<evidence type="ECO:0000256" key="8">
    <source>
        <dbReference type="SAM" id="MobiDB-lite"/>
    </source>
</evidence>
<dbReference type="InterPro" id="IPR051628">
    <property type="entry name" value="LUBAC_E3_Ligases"/>
</dbReference>
<dbReference type="GO" id="GO:0016740">
    <property type="term" value="F:transferase activity"/>
    <property type="evidence" value="ECO:0007669"/>
    <property type="project" value="UniProtKB-KW"/>
</dbReference>
<evidence type="ECO:0000256" key="4">
    <source>
        <dbReference type="ARBA" id="ARBA00022737"/>
    </source>
</evidence>
<keyword evidence="2" id="KW-0808">Transferase</keyword>
<dbReference type="Gene3D" id="1.20.120.1750">
    <property type="match status" value="1"/>
</dbReference>
<dbReference type="PROSITE" id="PS51873">
    <property type="entry name" value="TRIAD"/>
    <property type="match status" value="1"/>
</dbReference>
<evidence type="ECO:0000256" key="6">
    <source>
        <dbReference type="ARBA" id="ARBA00022786"/>
    </source>
</evidence>
<evidence type="ECO:0000259" key="9">
    <source>
        <dbReference type="PROSITE" id="PS51873"/>
    </source>
</evidence>
<feature type="region of interest" description="Disordered" evidence="8">
    <location>
        <begin position="138"/>
        <end position="168"/>
    </location>
</feature>
<comment type="pathway">
    <text evidence="1">Protein modification; protein ubiquitination.</text>
</comment>
<reference evidence="11" key="1">
    <citation type="submission" date="2022-11" db="UniProtKB">
        <authorList>
            <consortium name="WormBaseParasite"/>
        </authorList>
    </citation>
    <scope>IDENTIFICATION</scope>
</reference>
<evidence type="ECO:0000256" key="1">
    <source>
        <dbReference type="ARBA" id="ARBA00004906"/>
    </source>
</evidence>
<keyword evidence="5" id="KW-0863">Zinc-finger</keyword>
<feature type="domain" description="RING-type" evidence="9">
    <location>
        <begin position="155"/>
        <end position="370"/>
    </location>
</feature>
<evidence type="ECO:0000313" key="10">
    <source>
        <dbReference type="Proteomes" id="UP000887574"/>
    </source>
</evidence>
<sequence>MVNVFKGRFVACALSCFFVENKMGSKIQKYAPELNQAFWIKASKPTTTRRKTKKLSTQRFTDEMKSELKRYNRVVDQFIQKYPEMFEEGKLSRQSAQVELDSSKTENKLECPVCFDNIPVSKMVCCNVSLEDSNISGSEVFASDQPSTSSETATEPDSKDVTDQSGDQSELIEENFAAHTFCRTCVRCHAVAATHEIPLAEGGVGLKCMVPGCKNPILYSEIRHLLKKDTKKKLDERIIEETWCNFAVEIDTPPEVNKVFDCPSCNHQFCRLCKSDWDDDHIGITCDELSFKMKRHRKDRNLEQQLNEAIIRKCPKCSIAFTKSEGCNKMTCRCGCTQCYICREIDIKYTHFCQHFRDPAKKDAKCNQCDKTCLLWEDSKKLDDQTIENIKQQSKSSDGEQSAVSQLSANNIYTQEAVNDALDSFLAPRLPDNFANYGAPQLPAGGNHYPRHRNIRDRFGADPLNNNFLINDDVTQWVQTGGKNILMNVANQQEPANPYQNNYGGHQWNNNNFQAIPFNQDYVNPYAPVQHQQMPPNYAPMQYPMPQLAPHVPLHNPFLQHQFPPATGQATPEAVYNPQVNTFQVPNNDNSQLGLPAPAAINPVNNANTSGLANAQEMFVGLMMPPADDAIAEFDDFLLNYANNPTKTLFYSDEEK</sequence>
<keyword evidence="3" id="KW-0479">Metal-binding</keyword>
<evidence type="ECO:0000313" key="11">
    <source>
        <dbReference type="WBParaSite" id="jg5191"/>
    </source>
</evidence>
<evidence type="ECO:0000256" key="3">
    <source>
        <dbReference type="ARBA" id="ARBA00022723"/>
    </source>
</evidence>
<dbReference type="InterPro" id="IPR044066">
    <property type="entry name" value="TRIAD_supradom"/>
</dbReference>
<dbReference type="GO" id="GO:0008270">
    <property type="term" value="F:zinc ion binding"/>
    <property type="evidence" value="ECO:0007669"/>
    <property type="project" value="UniProtKB-KW"/>
</dbReference>
<dbReference type="SUPFAM" id="SSF57850">
    <property type="entry name" value="RING/U-box"/>
    <property type="match status" value="2"/>
</dbReference>
<evidence type="ECO:0000256" key="7">
    <source>
        <dbReference type="ARBA" id="ARBA00022833"/>
    </source>
</evidence>
<keyword evidence="10" id="KW-1185">Reference proteome</keyword>
<dbReference type="PANTHER" id="PTHR22770">
    <property type="entry name" value="UBIQUITIN CONJUGATING ENZYME 7 INTERACTING PROTEIN-RELATED"/>
    <property type="match status" value="1"/>
</dbReference>
<dbReference type="Pfam" id="PF26200">
    <property type="entry name" value="Rcat_RNF216"/>
    <property type="match status" value="1"/>
</dbReference>
<dbReference type="CDD" id="cd20353">
    <property type="entry name" value="Rcat_RBR_RNF216"/>
    <property type="match status" value="1"/>
</dbReference>
<proteinExistence type="predicted"/>
<accession>A0A915EDH2</accession>
<protein>
    <submittedName>
        <fullName evidence="11">RING-type domain-containing protein</fullName>
    </submittedName>
</protein>
<keyword evidence="4" id="KW-0677">Repeat</keyword>
<dbReference type="AlphaFoldDB" id="A0A915EDH2"/>
<dbReference type="PANTHER" id="PTHR22770:SF47">
    <property type="entry name" value="E3 UBIQUITIN-PROTEIN LIGASE RNF216"/>
    <property type="match status" value="1"/>
</dbReference>
<dbReference type="WBParaSite" id="jg5191">
    <property type="protein sequence ID" value="jg5191"/>
    <property type="gene ID" value="jg5191"/>
</dbReference>
<feature type="compositionally biased region" description="Polar residues" evidence="8">
    <location>
        <begin position="144"/>
        <end position="155"/>
    </location>
</feature>
<evidence type="ECO:0000256" key="5">
    <source>
        <dbReference type="ARBA" id="ARBA00022771"/>
    </source>
</evidence>
<keyword evidence="7" id="KW-0862">Zinc</keyword>
<organism evidence="10 11">
    <name type="scientific">Ditylenchus dipsaci</name>
    <dbReference type="NCBI Taxonomy" id="166011"/>
    <lineage>
        <taxon>Eukaryota</taxon>
        <taxon>Metazoa</taxon>
        <taxon>Ecdysozoa</taxon>
        <taxon>Nematoda</taxon>
        <taxon>Chromadorea</taxon>
        <taxon>Rhabditida</taxon>
        <taxon>Tylenchina</taxon>
        <taxon>Tylenchomorpha</taxon>
        <taxon>Sphaerularioidea</taxon>
        <taxon>Anguinidae</taxon>
        <taxon>Anguininae</taxon>
        <taxon>Ditylenchus</taxon>
    </lineage>
</organism>
<dbReference type="InterPro" id="IPR047546">
    <property type="entry name" value="Rcat_RBR_RNF216"/>
</dbReference>
<evidence type="ECO:0000256" key="2">
    <source>
        <dbReference type="ARBA" id="ARBA00022679"/>
    </source>
</evidence>
<keyword evidence="6" id="KW-0833">Ubl conjugation pathway</keyword>
<name>A0A915EDH2_9BILA</name>
<dbReference type="Proteomes" id="UP000887574">
    <property type="component" value="Unplaced"/>
</dbReference>